<comment type="caution">
    <text evidence="2">The sequence shown here is derived from an EMBL/GenBank/DDBJ whole genome shotgun (WGS) entry which is preliminary data.</text>
</comment>
<accession>A0A3M6TDG7</accession>
<organism evidence="2 3">
    <name type="scientific">Pocillopora damicornis</name>
    <name type="common">Cauliflower coral</name>
    <name type="synonym">Millepora damicornis</name>
    <dbReference type="NCBI Taxonomy" id="46731"/>
    <lineage>
        <taxon>Eukaryota</taxon>
        <taxon>Metazoa</taxon>
        <taxon>Cnidaria</taxon>
        <taxon>Anthozoa</taxon>
        <taxon>Hexacorallia</taxon>
        <taxon>Scleractinia</taxon>
        <taxon>Astrocoeniina</taxon>
        <taxon>Pocilloporidae</taxon>
        <taxon>Pocillopora</taxon>
    </lineage>
</organism>
<evidence type="ECO:0008006" key="4">
    <source>
        <dbReference type="Google" id="ProtNLM"/>
    </source>
</evidence>
<feature type="chain" id="PRO_5017998480" description="C2H2-type domain-containing protein" evidence="1">
    <location>
        <begin position="24"/>
        <end position="88"/>
    </location>
</feature>
<feature type="signal peptide" evidence="1">
    <location>
        <begin position="1"/>
        <end position="23"/>
    </location>
</feature>
<dbReference type="EMBL" id="RCHS01003817">
    <property type="protein sequence ID" value="RMX39420.1"/>
    <property type="molecule type" value="Genomic_DNA"/>
</dbReference>
<name>A0A3M6TDG7_POCDA</name>
<evidence type="ECO:0000256" key="1">
    <source>
        <dbReference type="SAM" id="SignalP"/>
    </source>
</evidence>
<evidence type="ECO:0000313" key="3">
    <source>
        <dbReference type="Proteomes" id="UP000275408"/>
    </source>
</evidence>
<keyword evidence="3" id="KW-1185">Reference proteome</keyword>
<evidence type="ECO:0000313" key="2">
    <source>
        <dbReference type="EMBL" id="RMX39420.1"/>
    </source>
</evidence>
<gene>
    <name evidence="2" type="ORF">pdam_00005964</name>
</gene>
<dbReference type="Proteomes" id="UP000275408">
    <property type="component" value="Unassembled WGS sequence"/>
</dbReference>
<sequence>MDLRTAFALFYVFVLATPGFALASNSRRWNCPFDSRCGRKQKLRRNEAVVSHLERNMIFRPEEEVMENVRGLDTPDIAVADGNDKERN</sequence>
<reference evidence="2 3" key="1">
    <citation type="journal article" date="2018" name="Sci. Rep.">
        <title>Comparative analysis of the Pocillopora damicornis genome highlights role of immune system in coral evolution.</title>
        <authorList>
            <person name="Cunning R."/>
            <person name="Bay R.A."/>
            <person name="Gillette P."/>
            <person name="Baker A.C."/>
            <person name="Traylor-Knowles N."/>
        </authorList>
    </citation>
    <scope>NUCLEOTIDE SEQUENCE [LARGE SCALE GENOMIC DNA]</scope>
    <source>
        <strain evidence="2">RSMAS</strain>
        <tissue evidence="2">Whole animal</tissue>
    </source>
</reference>
<dbReference type="AlphaFoldDB" id="A0A3M6TDG7"/>
<proteinExistence type="predicted"/>
<protein>
    <recommendedName>
        <fullName evidence="4">C2H2-type domain-containing protein</fullName>
    </recommendedName>
</protein>
<keyword evidence="1" id="KW-0732">Signal</keyword>